<proteinExistence type="predicted"/>
<dbReference type="EMBL" id="CAJJDN010000186">
    <property type="protein sequence ID" value="CAD8128320.1"/>
    <property type="molecule type" value="Genomic_DNA"/>
</dbReference>
<dbReference type="AlphaFoldDB" id="A0A8S1RMK6"/>
<protein>
    <submittedName>
        <fullName evidence="1">Uncharacterized protein</fullName>
    </submittedName>
</protein>
<accession>A0A8S1RMK6</accession>
<sequence length="320" mass="38130">MDPINSKFQRKSKKLLANLTDQSLLEKLNYQQISFTTIATDLNKIVKKNKKNILENLLTITESNREVKKILGQKYVQDKKSFNILTFDFDFTFYDIKILDYFKKYYSLDLVINEIYSIMIEAQVWYKYKQFDTNINSILNYFNDLTVENNDDSLKYEITEKVLCQIYCLIQIIQPLQRKTIFLFEVKKQKDNLKIYHFSNSSTEKSHELEIIYEIENENMKEKVKFIFVDNPGFTDIGLIKYIIYTSENISLFNQINLFQQLKKYRWIILMLLIDGELAYKTDNLKTLINHIDLLIGDFLQNSNIDQVILPVLQNQNKIQ</sequence>
<comment type="caution">
    <text evidence="1">The sequence shown here is derived from an EMBL/GenBank/DDBJ whole genome shotgun (WGS) entry which is preliminary data.</text>
</comment>
<keyword evidence="2" id="KW-1185">Reference proteome</keyword>
<name>A0A8S1RMK6_9CILI</name>
<organism evidence="1 2">
    <name type="scientific">Paramecium sonneborni</name>
    <dbReference type="NCBI Taxonomy" id="65129"/>
    <lineage>
        <taxon>Eukaryota</taxon>
        <taxon>Sar</taxon>
        <taxon>Alveolata</taxon>
        <taxon>Ciliophora</taxon>
        <taxon>Intramacronucleata</taxon>
        <taxon>Oligohymenophorea</taxon>
        <taxon>Peniculida</taxon>
        <taxon>Parameciidae</taxon>
        <taxon>Paramecium</taxon>
    </lineage>
</organism>
<gene>
    <name evidence="1" type="ORF">PSON_ATCC_30995.1.T1860006</name>
</gene>
<dbReference type="Proteomes" id="UP000692954">
    <property type="component" value="Unassembled WGS sequence"/>
</dbReference>
<evidence type="ECO:0000313" key="2">
    <source>
        <dbReference type="Proteomes" id="UP000692954"/>
    </source>
</evidence>
<evidence type="ECO:0000313" key="1">
    <source>
        <dbReference type="EMBL" id="CAD8128320.1"/>
    </source>
</evidence>
<reference evidence="1" key="1">
    <citation type="submission" date="2021-01" db="EMBL/GenBank/DDBJ databases">
        <authorList>
            <consortium name="Genoscope - CEA"/>
            <person name="William W."/>
        </authorList>
    </citation>
    <scope>NUCLEOTIDE SEQUENCE</scope>
</reference>